<comment type="subcellular location">
    <subcellularLocation>
        <location evidence="1">Cell membrane</location>
        <topology evidence="1">Multi-pass membrane protein</topology>
    </subcellularLocation>
</comment>
<dbReference type="InterPro" id="IPR004477">
    <property type="entry name" value="ComEC_N"/>
</dbReference>
<dbReference type="InterPro" id="IPR052159">
    <property type="entry name" value="Competence_DNA_uptake"/>
</dbReference>
<feature type="transmembrane region" description="Helical" evidence="7">
    <location>
        <begin position="33"/>
        <end position="52"/>
    </location>
</feature>
<feature type="transmembrane region" description="Helical" evidence="7">
    <location>
        <begin position="359"/>
        <end position="381"/>
    </location>
</feature>
<gene>
    <name evidence="10" type="ORF">HRbin17_01203</name>
</gene>
<evidence type="ECO:0000256" key="3">
    <source>
        <dbReference type="ARBA" id="ARBA00022692"/>
    </source>
</evidence>
<name>A0A2H5XBX9_9BACT</name>
<sequence length="503" mass="56197">MKWDWLVRRPLAVIGAAFSAGALLEAGLPEVKAVLVIAFVLAAFSLLCSIAFPPQRLFWGTVCALALGCGLTRWRLPPVPPDLQPPFDGIVASAPLLTKDGYRLLLQVRNEQGSDAFVQISIRTDELPQWQIGDVVRVEKFWGRATNWRRLRFQRIFWLGRAEHEVIRWLNHRHDAFVWQQKREQWRKFVFERWQRSLPMRERTATMAALASIVFGMRTVAVSEADEVAFTRSGLAHLFVPSGSQVTLLMGLAWLAYRTLNLPPLPLLLLLLSFYLPLTRGEPSIFRAVLMGLYAFGGWQWFRDVDWHTALWLSSALLIALEPAMLHDAGFQLSYAATFGLIYATPSLLRWLRWLPEWLWFPMAATLSAQLFLTPLLAHYFGRISVVAPVANWFALMPASAALTCGFVAALLSLAAPLLAMPLSLAAGEIAKWVVATAHLFAGFPYAVIHVAPLTGVQTLLLLMLLVGVTAWLGQDNAAANAQSPSPKQCLGRRCPRSTADRR</sequence>
<feature type="transmembrane region" description="Helical" evidence="7">
    <location>
        <begin position="333"/>
        <end position="352"/>
    </location>
</feature>
<dbReference type="Proteomes" id="UP000236173">
    <property type="component" value="Unassembled WGS sequence"/>
</dbReference>
<keyword evidence="3 7" id="KW-0812">Transmembrane</keyword>
<feature type="domain" description="ComEC/Rec2-related protein" evidence="8">
    <location>
        <begin position="214"/>
        <end position="472"/>
    </location>
</feature>
<feature type="transmembrane region" description="Helical" evidence="7">
    <location>
        <begin position="455"/>
        <end position="474"/>
    </location>
</feature>
<feature type="transmembrane region" description="Helical" evidence="7">
    <location>
        <begin position="393"/>
        <end position="418"/>
    </location>
</feature>
<dbReference type="PANTHER" id="PTHR30619">
    <property type="entry name" value="DNA INTERNALIZATION/COMPETENCE PROTEIN COMEC/REC2"/>
    <property type="match status" value="1"/>
</dbReference>
<proteinExistence type="predicted"/>
<feature type="domain" description="DUF4131" evidence="9">
    <location>
        <begin position="36"/>
        <end position="139"/>
    </location>
</feature>
<dbReference type="EMBL" id="BEHT01000014">
    <property type="protein sequence ID" value="GBC98689.1"/>
    <property type="molecule type" value="Genomic_DNA"/>
</dbReference>
<comment type="caution">
    <text evidence="10">The sequence shown here is derived from an EMBL/GenBank/DDBJ whole genome shotgun (WGS) entry which is preliminary data.</text>
</comment>
<evidence type="ECO:0000256" key="2">
    <source>
        <dbReference type="ARBA" id="ARBA00022475"/>
    </source>
</evidence>
<feature type="transmembrane region" description="Helical" evidence="7">
    <location>
        <begin position="6"/>
        <end position="26"/>
    </location>
</feature>
<dbReference type="AlphaFoldDB" id="A0A2H5XBX9"/>
<keyword evidence="4 7" id="KW-1133">Transmembrane helix</keyword>
<evidence type="ECO:0000256" key="4">
    <source>
        <dbReference type="ARBA" id="ARBA00022989"/>
    </source>
</evidence>
<feature type="transmembrane region" description="Helical" evidence="7">
    <location>
        <begin position="205"/>
        <end position="223"/>
    </location>
</feature>
<evidence type="ECO:0000259" key="8">
    <source>
        <dbReference type="Pfam" id="PF03772"/>
    </source>
</evidence>
<dbReference type="InterPro" id="IPR025405">
    <property type="entry name" value="DUF4131"/>
</dbReference>
<evidence type="ECO:0000313" key="10">
    <source>
        <dbReference type="EMBL" id="GBC98689.1"/>
    </source>
</evidence>
<accession>A0A2H5XBX9</accession>
<keyword evidence="2" id="KW-1003">Cell membrane</keyword>
<dbReference type="Pfam" id="PF03772">
    <property type="entry name" value="Competence"/>
    <property type="match status" value="1"/>
</dbReference>
<protein>
    <submittedName>
        <fullName evidence="10">Uncharacterized protein</fullName>
    </submittedName>
</protein>
<dbReference type="Pfam" id="PF13567">
    <property type="entry name" value="DUF4131"/>
    <property type="match status" value="1"/>
</dbReference>
<evidence type="ECO:0000313" key="11">
    <source>
        <dbReference type="Proteomes" id="UP000236173"/>
    </source>
</evidence>
<reference evidence="11" key="1">
    <citation type="submission" date="2017-09" db="EMBL/GenBank/DDBJ databases">
        <title>Metaegenomics of thermophilic ammonia-oxidizing enrichment culture.</title>
        <authorList>
            <person name="Kato S."/>
            <person name="Suzuki K."/>
        </authorList>
    </citation>
    <scope>NUCLEOTIDE SEQUENCE [LARGE SCALE GENOMIC DNA]</scope>
</reference>
<dbReference type="NCBIfam" id="TIGR00360">
    <property type="entry name" value="ComEC_N-term"/>
    <property type="match status" value="1"/>
</dbReference>
<dbReference type="PANTHER" id="PTHR30619:SF7">
    <property type="entry name" value="BETA-LACTAMASE DOMAIN PROTEIN"/>
    <property type="match status" value="1"/>
</dbReference>
<dbReference type="GO" id="GO:0005886">
    <property type="term" value="C:plasma membrane"/>
    <property type="evidence" value="ECO:0007669"/>
    <property type="project" value="UniProtKB-SubCell"/>
</dbReference>
<evidence type="ECO:0000256" key="5">
    <source>
        <dbReference type="ARBA" id="ARBA00023136"/>
    </source>
</evidence>
<evidence type="ECO:0000256" key="1">
    <source>
        <dbReference type="ARBA" id="ARBA00004651"/>
    </source>
</evidence>
<feature type="transmembrane region" description="Helical" evidence="7">
    <location>
        <begin position="430"/>
        <end position="449"/>
    </location>
</feature>
<keyword evidence="5 7" id="KW-0472">Membrane</keyword>
<evidence type="ECO:0000256" key="7">
    <source>
        <dbReference type="SAM" id="Phobius"/>
    </source>
</evidence>
<feature type="region of interest" description="Disordered" evidence="6">
    <location>
        <begin position="479"/>
        <end position="503"/>
    </location>
</feature>
<evidence type="ECO:0000259" key="9">
    <source>
        <dbReference type="Pfam" id="PF13567"/>
    </source>
</evidence>
<organism evidence="10 11">
    <name type="scientific">Candidatus Fervidibacter japonicus</name>
    <dbReference type="NCBI Taxonomy" id="2035412"/>
    <lineage>
        <taxon>Bacteria</taxon>
        <taxon>Candidatus Fervidibacterota</taxon>
        <taxon>Candidatus Fervidibacter</taxon>
    </lineage>
</organism>
<evidence type="ECO:0000256" key="6">
    <source>
        <dbReference type="SAM" id="MobiDB-lite"/>
    </source>
</evidence>
<feature type="transmembrane region" description="Helical" evidence="7">
    <location>
        <begin position="262"/>
        <end position="278"/>
    </location>
</feature>
<feature type="transmembrane region" description="Helical" evidence="7">
    <location>
        <begin position="284"/>
        <end position="302"/>
    </location>
</feature>